<feature type="non-terminal residue" evidence="1">
    <location>
        <position position="1"/>
    </location>
</feature>
<keyword evidence="2" id="KW-1185">Reference proteome</keyword>
<dbReference type="EMBL" id="CAJVCH010499850">
    <property type="protein sequence ID" value="CAG7821094.1"/>
    <property type="molecule type" value="Genomic_DNA"/>
</dbReference>
<dbReference type="AlphaFoldDB" id="A0A8J2KXF6"/>
<sequence>YNYVCKYPKTLGENVRQAIYLVRNQQMSHQAAADATGVTKSVLQRYLKKNDDEIPDVLSQGSYKPVFNDQQEKQIVAYCHDLADRFYAMTRKSLGELAFQLAEENKLPHRFKNGTAGNDWISAFLIRHQEELSYRTATPTSLVRITAFTKAAVFRFFDQLEAIIEEKGYTADTIFNADESGISIVPSFYFP</sequence>
<evidence type="ECO:0000313" key="1">
    <source>
        <dbReference type="EMBL" id="CAG7821094.1"/>
    </source>
</evidence>
<reference evidence="1" key="1">
    <citation type="submission" date="2021-06" db="EMBL/GenBank/DDBJ databases">
        <authorList>
            <person name="Hodson N. C."/>
            <person name="Mongue J. A."/>
            <person name="Jaron S. K."/>
        </authorList>
    </citation>
    <scope>NUCLEOTIDE SEQUENCE</scope>
</reference>
<evidence type="ECO:0008006" key="3">
    <source>
        <dbReference type="Google" id="ProtNLM"/>
    </source>
</evidence>
<proteinExistence type="predicted"/>
<evidence type="ECO:0000313" key="2">
    <source>
        <dbReference type="Proteomes" id="UP000708208"/>
    </source>
</evidence>
<dbReference type="Proteomes" id="UP000708208">
    <property type="component" value="Unassembled WGS sequence"/>
</dbReference>
<protein>
    <recommendedName>
        <fullName evidence="3">Transposase</fullName>
    </recommendedName>
</protein>
<name>A0A8J2KXF6_9HEXA</name>
<organism evidence="1 2">
    <name type="scientific">Allacma fusca</name>
    <dbReference type="NCBI Taxonomy" id="39272"/>
    <lineage>
        <taxon>Eukaryota</taxon>
        <taxon>Metazoa</taxon>
        <taxon>Ecdysozoa</taxon>
        <taxon>Arthropoda</taxon>
        <taxon>Hexapoda</taxon>
        <taxon>Collembola</taxon>
        <taxon>Symphypleona</taxon>
        <taxon>Sminthuridae</taxon>
        <taxon>Allacma</taxon>
    </lineage>
</organism>
<dbReference type="OrthoDB" id="6754776at2759"/>
<comment type="caution">
    <text evidence="1">The sequence shown here is derived from an EMBL/GenBank/DDBJ whole genome shotgun (WGS) entry which is preliminary data.</text>
</comment>
<accession>A0A8J2KXF6</accession>
<gene>
    <name evidence="1" type="ORF">AFUS01_LOCUS31451</name>
</gene>